<dbReference type="EMBL" id="QDGZ01000006">
    <property type="protein sequence ID" value="PVG82108.1"/>
    <property type="molecule type" value="Genomic_DNA"/>
</dbReference>
<dbReference type="AlphaFoldDB" id="A0A2T8F8Q0"/>
<reference evidence="2 3" key="1">
    <citation type="submission" date="2018-04" db="EMBL/GenBank/DDBJ databases">
        <title>Genome of Nocardioides gansuensis WSJ-1.</title>
        <authorList>
            <person name="Wu S."/>
            <person name="Wang G."/>
        </authorList>
    </citation>
    <scope>NUCLEOTIDE SEQUENCE [LARGE SCALE GENOMIC DNA]</scope>
    <source>
        <strain evidence="2 3">WSJ-1</strain>
    </source>
</reference>
<accession>A0A2T8F8Q0</accession>
<keyword evidence="3" id="KW-1185">Reference proteome</keyword>
<comment type="caution">
    <text evidence="2">The sequence shown here is derived from an EMBL/GenBank/DDBJ whole genome shotgun (WGS) entry which is preliminary data.</text>
</comment>
<dbReference type="Proteomes" id="UP000246018">
    <property type="component" value="Unassembled WGS sequence"/>
</dbReference>
<dbReference type="OrthoDB" id="3789884at2"/>
<sequence length="477" mass="52109">MIAHPTYRDHAELSATLFQRLVGARSAPAAQADVDRLLECRDIIVSSLLERLEAVGVSTAGTWSNPHRELRRRGVRVSPTPPELVGLAVAPAESVRRLTRVLKTLPRVPEDRRRAPSDVLDGASADATVNLWRDAARYVTSATATLTESAERPWETDDGTAWWLVRDVAALTEAVLVADADLDELGLLKTLDQSPGGEPRQVQRMLAAHCGRVANWSATSDAAEMAGRRERGWDLDQPRPVSQAADLPAAQRLLAGYLRVSNRGNAVVDARDPVIGLHTVRAMVTVQSKAFRAAIEWAEAFPELGKLPAELEQAHELVIQLEAQLPRVQEAVPQLPPRHTQLQAKEISDAVGKLQLQARLEGTPPISQDELVRWSQALHQTNVGLGIAMRREIRRPNTNFRWVERPVEDRSGPGRRSGIDVAAEQLAKSDAPTLPASRFIGTAQRAALSSMLAETPPAERVPATFPRKVPGMNGPGR</sequence>
<organism evidence="2 3">
    <name type="scientific">Nocardioides gansuensis</name>
    <dbReference type="NCBI Taxonomy" id="2138300"/>
    <lineage>
        <taxon>Bacteria</taxon>
        <taxon>Bacillati</taxon>
        <taxon>Actinomycetota</taxon>
        <taxon>Actinomycetes</taxon>
        <taxon>Propionibacteriales</taxon>
        <taxon>Nocardioidaceae</taxon>
        <taxon>Nocardioides</taxon>
    </lineage>
</organism>
<evidence type="ECO:0000313" key="2">
    <source>
        <dbReference type="EMBL" id="PVG82108.1"/>
    </source>
</evidence>
<evidence type="ECO:0000256" key="1">
    <source>
        <dbReference type="SAM" id="MobiDB-lite"/>
    </source>
</evidence>
<dbReference type="RefSeq" id="WP_116573175.1">
    <property type="nucleotide sequence ID" value="NZ_QDGZ01000006.1"/>
</dbReference>
<gene>
    <name evidence="2" type="ORF">DDE18_15635</name>
</gene>
<name>A0A2T8F8Q0_9ACTN</name>
<protein>
    <submittedName>
        <fullName evidence="2">Uncharacterized protein</fullName>
    </submittedName>
</protein>
<proteinExistence type="predicted"/>
<feature type="region of interest" description="Disordered" evidence="1">
    <location>
        <begin position="453"/>
        <end position="477"/>
    </location>
</feature>
<evidence type="ECO:0000313" key="3">
    <source>
        <dbReference type="Proteomes" id="UP000246018"/>
    </source>
</evidence>